<protein>
    <submittedName>
        <fullName evidence="3">Glycosyl transferase group 1</fullName>
    </submittedName>
</protein>
<dbReference type="AlphaFoldDB" id="A0A0B7IVJ8"/>
<dbReference type="GO" id="GO:0016757">
    <property type="term" value="F:glycosyltransferase activity"/>
    <property type="evidence" value="ECO:0007669"/>
    <property type="project" value="InterPro"/>
</dbReference>
<dbReference type="PANTHER" id="PTHR12526">
    <property type="entry name" value="GLYCOSYLTRANSFERASE"/>
    <property type="match status" value="1"/>
</dbReference>
<keyword evidence="3" id="KW-0808">Transferase</keyword>
<evidence type="ECO:0000259" key="2">
    <source>
        <dbReference type="Pfam" id="PF13579"/>
    </source>
</evidence>
<reference evidence="4" key="1">
    <citation type="submission" date="2014-12" db="EMBL/GenBank/DDBJ databases">
        <authorList>
            <person name="Salcher M.M."/>
        </authorList>
    </citation>
    <scope>NUCLEOTIDE SEQUENCE [LARGE SCALE GENOMIC DNA]</scope>
    <source>
        <strain evidence="4">MMS-10A-171</strain>
    </source>
</reference>
<dbReference type="KEGG" id="mbac:BN1209_1205"/>
<proteinExistence type="predicted"/>
<dbReference type="InterPro" id="IPR028098">
    <property type="entry name" value="Glyco_trans_4-like_N"/>
</dbReference>
<dbReference type="InterPro" id="IPR001296">
    <property type="entry name" value="Glyco_trans_1"/>
</dbReference>
<dbReference type="SUPFAM" id="SSF53756">
    <property type="entry name" value="UDP-Glycosyltransferase/glycogen phosphorylase"/>
    <property type="match status" value="1"/>
</dbReference>
<feature type="domain" description="Glycosyltransferase subfamily 4-like N-terminal" evidence="2">
    <location>
        <begin position="20"/>
        <end position="177"/>
    </location>
</feature>
<evidence type="ECO:0000259" key="1">
    <source>
        <dbReference type="Pfam" id="PF00534"/>
    </source>
</evidence>
<evidence type="ECO:0000313" key="4">
    <source>
        <dbReference type="Proteomes" id="UP000056322"/>
    </source>
</evidence>
<dbReference type="Gene3D" id="3.40.50.2000">
    <property type="entry name" value="Glycogen Phosphorylase B"/>
    <property type="match status" value="2"/>
</dbReference>
<dbReference type="OrthoDB" id="9775208at2"/>
<accession>A0A0B7IVJ8</accession>
<gene>
    <name evidence="3" type="ORF">BN1209_1205</name>
</gene>
<dbReference type="Pfam" id="PF13579">
    <property type="entry name" value="Glyco_trans_4_4"/>
    <property type="match status" value="1"/>
</dbReference>
<dbReference type="Pfam" id="PF00534">
    <property type="entry name" value="Glycos_transf_1"/>
    <property type="match status" value="1"/>
</dbReference>
<dbReference type="EMBL" id="LN794158">
    <property type="protein sequence ID" value="CEN56245.1"/>
    <property type="molecule type" value="Genomic_DNA"/>
</dbReference>
<feature type="domain" description="Glycosyl transferase family 1" evidence="1">
    <location>
        <begin position="201"/>
        <end position="358"/>
    </location>
</feature>
<dbReference type="Proteomes" id="UP000056322">
    <property type="component" value="Chromosome 1"/>
</dbReference>
<organism evidence="3 4">
    <name type="scientific">Candidatus Methylopumilus turicensis</name>
    <dbReference type="NCBI Taxonomy" id="1581680"/>
    <lineage>
        <taxon>Bacteria</taxon>
        <taxon>Pseudomonadati</taxon>
        <taxon>Pseudomonadota</taxon>
        <taxon>Betaproteobacteria</taxon>
        <taxon>Nitrosomonadales</taxon>
        <taxon>Methylophilaceae</taxon>
        <taxon>Candidatus Methylopumilus</taxon>
    </lineage>
</organism>
<dbReference type="RefSeq" id="WP_045751384.1">
    <property type="nucleotide sequence ID" value="NZ_LN794158.1"/>
</dbReference>
<keyword evidence="4" id="KW-1185">Reference proteome</keyword>
<dbReference type="HOGENOM" id="CLU_009583_2_1_4"/>
<sequence length="395" mass="45369">MKILHIISSINPTGGGPMEGVRQVGTKKIEMGHSVSVLTLDDPASPFIEDYPLKVHAIGPSAGSYRYNSRLVPWLKENVDRYDVVVINGLWQYHGFGAWRVLHRKDIPYFVFCHGMLDPWFKHTYPLKHLKKWLYWPWAEYRLLRDARAVFFTCEEEKILARQSFWLYKVREQVVNYGTKTPPSEREALAETFYTQYPALREKRVFLFLSRIQEKKGCDLSIEAFAEVAAKDINLHLVIAGPSQKKYQEKLQALAQRLGVADRITWTGMLQGDMKWGAFYASEAYVLSSHQENFGIAVAEALGCGIPVLISDKVNIWREIEADGAGIVNPDTLAGTKESFRHWLALDETARQQIGVNAKRCFEERFTIEAMAKSILRNHQKWIKRKDDHGLNSHD</sequence>
<name>A0A0B7IVJ8_9PROT</name>
<dbReference type="STRING" id="1581680.BN1209_1205"/>
<evidence type="ECO:0000313" key="3">
    <source>
        <dbReference type="EMBL" id="CEN56245.1"/>
    </source>
</evidence>